<comment type="catalytic activity">
    <reaction evidence="5">
        <text>glucuronate acceptor + UDP-alpha-D-glucuronate = acceptor beta-D-glucuronoside + UDP + H(+)</text>
        <dbReference type="Rhea" id="RHEA:21032"/>
        <dbReference type="ChEBI" id="CHEBI:15378"/>
        <dbReference type="ChEBI" id="CHEBI:58052"/>
        <dbReference type="ChEBI" id="CHEBI:58223"/>
        <dbReference type="ChEBI" id="CHEBI:132367"/>
        <dbReference type="ChEBI" id="CHEBI:132368"/>
        <dbReference type="EC" id="2.4.1.17"/>
    </reaction>
</comment>
<dbReference type="OMA" id="YSFIETF"/>
<keyword evidence="7" id="KW-1185">Reference proteome</keyword>
<dbReference type="GO" id="GO:0016020">
    <property type="term" value="C:membrane"/>
    <property type="evidence" value="ECO:0007669"/>
    <property type="project" value="UniProtKB-SubCell"/>
</dbReference>
<dbReference type="FunFam" id="3.40.50.2000:FF:000203">
    <property type="entry name" value="UDP-glucuronosyltransferase"/>
    <property type="match status" value="1"/>
</dbReference>
<dbReference type="OrthoDB" id="5835829at2759"/>
<keyword evidence="5" id="KW-0472">Membrane</keyword>
<evidence type="ECO:0000256" key="3">
    <source>
        <dbReference type="ARBA" id="ARBA00022679"/>
    </source>
</evidence>
<dbReference type="CDD" id="cd03784">
    <property type="entry name" value="GT1_Gtf-like"/>
    <property type="match status" value="1"/>
</dbReference>
<keyword evidence="5" id="KW-1133">Transmembrane helix</keyword>
<accession>A0A3B3DJH6</accession>
<dbReference type="AlphaFoldDB" id="A0A3B3DJH6"/>
<evidence type="ECO:0000313" key="6">
    <source>
        <dbReference type="Ensembl" id="ENSOMEP00000029639.1"/>
    </source>
</evidence>
<keyword evidence="3 4" id="KW-0808">Transferase</keyword>
<dbReference type="SUPFAM" id="SSF53756">
    <property type="entry name" value="UDP-Glycosyltransferase/glycogen phosphorylase"/>
    <property type="match status" value="1"/>
</dbReference>
<evidence type="ECO:0000256" key="1">
    <source>
        <dbReference type="ARBA" id="ARBA00009995"/>
    </source>
</evidence>
<evidence type="ECO:0000313" key="7">
    <source>
        <dbReference type="Proteomes" id="UP000261560"/>
    </source>
</evidence>
<dbReference type="Ensembl" id="ENSOMET00000019306.1">
    <property type="protein sequence ID" value="ENSOMEP00000029639.1"/>
    <property type="gene ID" value="ENSOMEG00000000832.1"/>
</dbReference>
<evidence type="ECO:0000256" key="4">
    <source>
        <dbReference type="RuleBase" id="RU003718"/>
    </source>
</evidence>
<reference evidence="6" key="2">
    <citation type="submission" date="2025-09" db="UniProtKB">
        <authorList>
            <consortium name="Ensembl"/>
        </authorList>
    </citation>
    <scope>IDENTIFICATION</scope>
</reference>
<organism evidence="6 7">
    <name type="scientific">Oryzias melastigma</name>
    <name type="common">Marine medaka</name>
    <dbReference type="NCBI Taxonomy" id="30732"/>
    <lineage>
        <taxon>Eukaryota</taxon>
        <taxon>Metazoa</taxon>
        <taxon>Chordata</taxon>
        <taxon>Craniata</taxon>
        <taxon>Vertebrata</taxon>
        <taxon>Euteleostomi</taxon>
        <taxon>Actinopterygii</taxon>
        <taxon>Neopterygii</taxon>
        <taxon>Teleostei</taxon>
        <taxon>Neoteleostei</taxon>
        <taxon>Acanthomorphata</taxon>
        <taxon>Ovalentaria</taxon>
        <taxon>Atherinomorphae</taxon>
        <taxon>Beloniformes</taxon>
        <taxon>Adrianichthyidae</taxon>
        <taxon>Oryziinae</taxon>
        <taxon>Oryzias</taxon>
    </lineage>
</organism>
<dbReference type="STRING" id="30732.ENSOMEP00000029639"/>
<dbReference type="GeneTree" id="ENSGT00940000165682"/>
<evidence type="ECO:0000256" key="2">
    <source>
        <dbReference type="ARBA" id="ARBA00022676"/>
    </source>
</evidence>
<dbReference type="KEGG" id="oml:112139434"/>
<dbReference type="Proteomes" id="UP000261560">
    <property type="component" value="Unplaced"/>
</dbReference>
<dbReference type="GeneID" id="112139434"/>
<dbReference type="InterPro" id="IPR035595">
    <property type="entry name" value="UDP_glycos_trans_CS"/>
</dbReference>
<dbReference type="FunFam" id="3.40.50.2000:FF:000021">
    <property type="entry name" value="UDP-glucuronosyltransferase"/>
    <property type="match status" value="1"/>
</dbReference>
<dbReference type="RefSeq" id="XP_024118010.1">
    <property type="nucleotide sequence ID" value="XM_024262242.2"/>
</dbReference>
<feature type="chain" id="PRO_5017103394" description="UDP-glucuronosyltransferase" evidence="5">
    <location>
        <begin position="25"/>
        <end position="528"/>
    </location>
</feature>
<sequence length="528" mass="60227">MLRVCGIFALFSLCLLFLAPPCSGGNILVFPVDGSHWINMRIILEELHARGHNITVIRASSSWYIKEKSPLYSSITLEKEEAIEDFFDAFIKEQIKVQREGASLSSFFRLNKDFLSMITHAHVLWCNATKDVFENESLVKQIFDSKYDLILTDPAMSAGLVLAKYFNLPVVLNVRWITSGEGHFVLAPSPLSYIPVPGSGLTDRMNFIQRLKNIFFLGIIKFQQWVMVGPIYDEFCSKYIKGGCDIVSLLQQADIWLFRSDFVFDFPRPTMPNMVYIGGFQCKPAEPLPADLEKFVQSSGKHGVIIMTLGTLVNALPKDVADEIATVFSKMPQKVIWRHKGDHPSTLGNNTLIVDWMPQKDLLGHPQVKVFVAHGGTNGVQEAIYHGVPVLGIPLFFDQYDNLLRLQERGAGKIIQLSDFSGHTFEEGLKDLLHDSSYRQNIQRLSRLHKDKPMSPMDQAIFWIEYVIRHKGARHLISEAYKMPWYSYHSLDVLLLLLAVLMVLLYSIYAVFRFLCCRRKRKTKTKQN</sequence>
<dbReference type="PANTHER" id="PTHR48043">
    <property type="entry name" value="EG:EG0003.4 PROTEIN-RELATED"/>
    <property type="match status" value="1"/>
</dbReference>
<comment type="similarity">
    <text evidence="1 4">Belongs to the UDP-glycosyltransferase family.</text>
</comment>
<keyword evidence="5" id="KW-0732">Signal</keyword>
<feature type="signal peptide" evidence="5">
    <location>
        <begin position="1"/>
        <end position="24"/>
    </location>
</feature>
<dbReference type="InterPro" id="IPR002213">
    <property type="entry name" value="UDP_glucos_trans"/>
</dbReference>
<dbReference type="PaxDb" id="30732-ENSOMEP00000029639"/>
<dbReference type="Gene3D" id="3.40.50.2000">
    <property type="entry name" value="Glycogen Phosphorylase B"/>
    <property type="match status" value="2"/>
</dbReference>
<keyword evidence="2 4" id="KW-0328">Glycosyltransferase</keyword>
<dbReference type="InterPro" id="IPR050271">
    <property type="entry name" value="UDP-glycosyltransferase"/>
</dbReference>
<dbReference type="GO" id="GO:0015020">
    <property type="term" value="F:glucuronosyltransferase activity"/>
    <property type="evidence" value="ECO:0007669"/>
    <property type="project" value="UniProtKB-EC"/>
</dbReference>
<dbReference type="PROSITE" id="PS00375">
    <property type="entry name" value="UDPGT"/>
    <property type="match status" value="1"/>
</dbReference>
<keyword evidence="5" id="KW-0812">Transmembrane</keyword>
<evidence type="ECO:0000256" key="5">
    <source>
        <dbReference type="RuleBase" id="RU362059"/>
    </source>
</evidence>
<reference evidence="6" key="1">
    <citation type="submission" date="2025-08" db="UniProtKB">
        <authorList>
            <consortium name="Ensembl"/>
        </authorList>
    </citation>
    <scope>IDENTIFICATION</scope>
</reference>
<name>A0A3B3DJH6_ORYME</name>
<dbReference type="Pfam" id="PF00201">
    <property type="entry name" value="UDPGT"/>
    <property type="match status" value="1"/>
</dbReference>
<comment type="subcellular location">
    <subcellularLocation>
        <location evidence="5">Membrane</location>
        <topology evidence="5">Single-pass membrane protein</topology>
    </subcellularLocation>
</comment>
<protein>
    <recommendedName>
        <fullName evidence="5">UDP-glucuronosyltransferase</fullName>
        <ecNumber evidence="5">2.4.1.17</ecNumber>
    </recommendedName>
</protein>
<dbReference type="PANTHER" id="PTHR48043:SF63">
    <property type="entry name" value="UDP GLUCURONOSYLTRANSFERASE 5 FAMILY, POLYPEPTIDE F1-RELATED"/>
    <property type="match status" value="1"/>
</dbReference>
<dbReference type="EC" id="2.4.1.17" evidence="5"/>
<feature type="transmembrane region" description="Helical" evidence="5">
    <location>
        <begin position="493"/>
        <end position="516"/>
    </location>
</feature>
<proteinExistence type="inferred from homology"/>